<accession>A0A183GFK7</accession>
<sequence length="127" mass="14051">MWKPKISLIYCFLFITMSFPPAKVVSILLAEFAVSDDNDAPTREETKIARRFAAILCEGAAASVDVETDEDLGSDVSTHDVSDWDHCDDEDEENSNTSQEKVIRFDTNIPAGATSLIQSPTFFSLAR</sequence>
<feature type="region of interest" description="Disordered" evidence="1">
    <location>
        <begin position="66"/>
        <end position="102"/>
    </location>
</feature>
<protein>
    <submittedName>
        <fullName evidence="5">Secreted protein</fullName>
    </submittedName>
</protein>
<dbReference type="EMBL" id="UZAH01032763">
    <property type="protein sequence ID" value="VDP23773.1"/>
    <property type="molecule type" value="Genomic_DNA"/>
</dbReference>
<proteinExistence type="predicted"/>
<evidence type="ECO:0000313" key="4">
    <source>
        <dbReference type="Proteomes" id="UP000050761"/>
    </source>
</evidence>
<dbReference type="Proteomes" id="UP000050761">
    <property type="component" value="Unassembled WGS sequence"/>
</dbReference>
<organism evidence="4 5">
    <name type="scientific">Heligmosomoides polygyrus</name>
    <name type="common">Parasitic roundworm</name>
    <dbReference type="NCBI Taxonomy" id="6339"/>
    <lineage>
        <taxon>Eukaryota</taxon>
        <taxon>Metazoa</taxon>
        <taxon>Ecdysozoa</taxon>
        <taxon>Nematoda</taxon>
        <taxon>Chromadorea</taxon>
        <taxon>Rhabditida</taxon>
        <taxon>Rhabditina</taxon>
        <taxon>Rhabditomorpha</taxon>
        <taxon>Strongyloidea</taxon>
        <taxon>Heligmosomidae</taxon>
        <taxon>Heligmosomoides</taxon>
    </lineage>
</organism>
<reference evidence="3 4" key="1">
    <citation type="submission" date="2018-11" db="EMBL/GenBank/DDBJ databases">
        <authorList>
            <consortium name="Pathogen Informatics"/>
        </authorList>
    </citation>
    <scope>NUCLEOTIDE SEQUENCE [LARGE SCALE GENOMIC DNA]</scope>
</reference>
<accession>A0A3P8FNM1</accession>
<name>A0A183GFK7_HELPZ</name>
<evidence type="ECO:0000256" key="1">
    <source>
        <dbReference type="SAM" id="MobiDB-lite"/>
    </source>
</evidence>
<evidence type="ECO:0000256" key="2">
    <source>
        <dbReference type="SAM" id="SignalP"/>
    </source>
</evidence>
<gene>
    <name evidence="3" type="ORF">HPBE_LOCUS21187</name>
</gene>
<dbReference type="WBParaSite" id="HPBE_0002118801-mRNA-1">
    <property type="protein sequence ID" value="HPBE_0002118801-mRNA-1"/>
    <property type="gene ID" value="HPBE_0002118801"/>
</dbReference>
<evidence type="ECO:0000313" key="5">
    <source>
        <dbReference type="WBParaSite" id="HPBE_0002118801-mRNA-1"/>
    </source>
</evidence>
<keyword evidence="4" id="KW-1185">Reference proteome</keyword>
<reference evidence="5" key="2">
    <citation type="submission" date="2019-09" db="UniProtKB">
        <authorList>
            <consortium name="WormBaseParasite"/>
        </authorList>
    </citation>
    <scope>IDENTIFICATION</scope>
</reference>
<feature type="signal peptide" evidence="2">
    <location>
        <begin position="1"/>
        <end position="18"/>
    </location>
</feature>
<feature type="chain" id="PRO_5044552054" evidence="2">
    <location>
        <begin position="19"/>
        <end position="127"/>
    </location>
</feature>
<keyword evidence="2" id="KW-0732">Signal</keyword>
<evidence type="ECO:0000313" key="3">
    <source>
        <dbReference type="EMBL" id="VDP23773.1"/>
    </source>
</evidence>
<dbReference type="AlphaFoldDB" id="A0A183GFK7"/>